<reference evidence="2 3" key="1">
    <citation type="journal article" date="2023" name="Plant Dis.">
        <title>First Report of Diplodia intermedia Causing Canker and Dieback Diseases on Apple Trees in Canada.</title>
        <authorList>
            <person name="Ellouze W."/>
            <person name="Ilyukhin E."/>
            <person name="Sulman M."/>
            <person name="Ali S."/>
        </authorList>
    </citation>
    <scope>NUCLEOTIDE SEQUENCE [LARGE SCALE GENOMIC DNA]</scope>
    <source>
        <strain evidence="2 3">M45-28</strain>
    </source>
</reference>
<keyword evidence="1" id="KW-0732">Signal</keyword>
<dbReference type="InterPro" id="IPR021848">
    <property type="entry name" value="HODM_asu-like"/>
</dbReference>
<dbReference type="Proteomes" id="UP001521184">
    <property type="component" value="Unassembled WGS sequence"/>
</dbReference>
<gene>
    <name evidence="2" type="ORF">SLS58_009867</name>
</gene>
<evidence type="ECO:0000256" key="1">
    <source>
        <dbReference type="SAM" id="SignalP"/>
    </source>
</evidence>
<keyword evidence="3" id="KW-1185">Reference proteome</keyword>
<dbReference type="Pfam" id="PF11927">
    <property type="entry name" value="HODM_asu-like"/>
    <property type="match status" value="1"/>
</dbReference>
<sequence>MDPLWTISLAILLCLSVILKRILSKIPPNGKPTPTPEEIEPLPDFDWATKEPVQYRPFKPKYHLTMAVERSSLSELIEMDRNYLSRIAWRRRIIRDHPATVVGADRSGACDPAIEEFYVWLLGTYLPARFPRMFELVVGVVAHSPLSPDEKSGGTTTTTTTTTTTLRSLVTDETFPVVPAPADPVEALKAIGGLVDDDVQLLLPDADGDGYALRAFVTCCPSGFDMSEKLGLKLRDIHAGVPGYGRKLERSMDRFFDRLQVGTVVRRVNWAMNLTDNPFTPSGTKLREGDEKPEGVKVDINQVHLRSERQMVHRLPKTGAIVFSFKTYLYPIADIKAEGLGEELATAIDGLKLGSVPEFHWYKRAPVWGEVVKEYLRS</sequence>
<accession>A0ABR3TA05</accession>
<name>A0ABR3TA05_9PEZI</name>
<dbReference type="EMBL" id="JAKEKT020000103">
    <property type="protein sequence ID" value="KAL1636374.1"/>
    <property type="molecule type" value="Genomic_DNA"/>
</dbReference>
<evidence type="ECO:0000313" key="2">
    <source>
        <dbReference type="EMBL" id="KAL1636374.1"/>
    </source>
</evidence>
<protein>
    <submittedName>
        <fullName evidence="2">Uncharacterized protein</fullName>
    </submittedName>
</protein>
<organism evidence="2 3">
    <name type="scientific">Diplodia intermedia</name>
    <dbReference type="NCBI Taxonomy" id="856260"/>
    <lineage>
        <taxon>Eukaryota</taxon>
        <taxon>Fungi</taxon>
        <taxon>Dikarya</taxon>
        <taxon>Ascomycota</taxon>
        <taxon>Pezizomycotina</taxon>
        <taxon>Dothideomycetes</taxon>
        <taxon>Dothideomycetes incertae sedis</taxon>
        <taxon>Botryosphaeriales</taxon>
        <taxon>Botryosphaeriaceae</taxon>
        <taxon>Diplodia</taxon>
    </lineage>
</organism>
<evidence type="ECO:0000313" key="3">
    <source>
        <dbReference type="Proteomes" id="UP001521184"/>
    </source>
</evidence>
<comment type="caution">
    <text evidence="2">The sequence shown here is derived from an EMBL/GenBank/DDBJ whole genome shotgun (WGS) entry which is preliminary data.</text>
</comment>
<feature type="chain" id="PRO_5046853957" evidence="1">
    <location>
        <begin position="25"/>
        <end position="378"/>
    </location>
</feature>
<feature type="signal peptide" evidence="1">
    <location>
        <begin position="1"/>
        <end position="24"/>
    </location>
</feature>
<proteinExistence type="predicted"/>